<sequence>MPYDFLTDLLVIEVSHFGPDALGGRLADMGARVIKVEDPDGGDPVRRAGPWSVGEEHGFSYLHLRWNRGKESVIIDLATEQGRADFLTLTEKADVVIEGMRAGVMARLGLGYAVLKAANPAIVFCSLSGLGETGPYAKLASHGPSFDAYGGLGTPAGESISRYDGPQAPSIGMYAYGLEAAFAVVAAVHRARRTGEGAAIEVAAADCSAHWMPEALDPLLNPDATFARPGFLDASGKMRFWARMENYRCADGKLIFLMTFTAKSWQALLKLIGRPDLDAIYTREPQTGTEDAEVNAALIPIFASRPRAEWLADFERDNVAAMPVNSFADVIADPHFRARDNTYQATLPDGRKLTLTSSAIHVAGQHFGMPLAPEAGEDSAAIRAEFGLGGDRE</sequence>
<keyword evidence="2" id="KW-1185">Reference proteome</keyword>
<proteinExistence type="predicted"/>
<reference evidence="2" key="1">
    <citation type="submission" date="2015-11" db="EMBL/GenBank/DDBJ databases">
        <title>Complete genome sequence of a polyethylene-glycol degrader Sphingopyxis macrogoltabida 203N (NBRC 111659).</title>
        <authorList>
            <person name="Yoshiyuki O."/>
            <person name="Shouta N."/>
            <person name="Nagata Y."/>
            <person name="Numata M."/>
            <person name="Tsuchikane K."/>
            <person name="Hosoyama A."/>
            <person name="Yamazoe A."/>
            <person name="Tsuda M."/>
            <person name="Fujita N."/>
            <person name="Kawai F."/>
        </authorList>
    </citation>
    <scope>NUCLEOTIDE SEQUENCE [LARGE SCALE GENOMIC DNA]</scope>
    <source>
        <strain evidence="2">203N</strain>
    </source>
</reference>
<gene>
    <name evidence="1" type="ORF">ATM17_02925</name>
</gene>
<dbReference type="Gene3D" id="3.40.50.10540">
    <property type="entry name" value="Crotonobetainyl-coa:carnitine coa-transferase, domain 1"/>
    <property type="match status" value="1"/>
</dbReference>
<dbReference type="GO" id="GO:0003824">
    <property type="term" value="F:catalytic activity"/>
    <property type="evidence" value="ECO:0007669"/>
    <property type="project" value="InterPro"/>
</dbReference>
<dbReference type="PANTHER" id="PTHR48228">
    <property type="entry name" value="SUCCINYL-COA--D-CITRAMALATE COA-TRANSFERASE"/>
    <property type="match status" value="1"/>
</dbReference>
<evidence type="ECO:0000313" key="1">
    <source>
        <dbReference type="EMBL" id="AMU88004.1"/>
    </source>
</evidence>
<dbReference type="AlphaFoldDB" id="A0AAC8YXF4"/>
<dbReference type="SUPFAM" id="SSF89796">
    <property type="entry name" value="CoA-transferase family III (CaiB/BaiF)"/>
    <property type="match status" value="1"/>
</dbReference>
<dbReference type="Pfam" id="PF02515">
    <property type="entry name" value="CoA_transf_3"/>
    <property type="match status" value="1"/>
</dbReference>
<dbReference type="Gene3D" id="3.30.1540.10">
    <property type="entry name" value="formyl-coa transferase, domain 3"/>
    <property type="match status" value="1"/>
</dbReference>
<dbReference type="InterPro" id="IPR050509">
    <property type="entry name" value="CoA-transferase_III"/>
</dbReference>
<organism evidence="1 2">
    <name type="scientific">Sphingopyxis macrogoltabida</name>
    <name type="common">Sphingomonas macrogoltabidus</name>
    <dbReference type="NCBI Taxonomy" id="33050"/>
    <lineage>
        <taxon>Bacteria</taxon>
        <taxon>Pseudomonadati</taxon>
        <taxon>Pseudomonadota</taxon>
        <taxon>Alphaproteobacteria</taxon>
        <taxon>Sphingomonadales</taxon>
        <taxon>Sphingomonadaceae</taxon>
        <taxon>Sphingopyxis</taxon>
    </lineage>
</organism>
<dbReference type="InterPro" id="IPR003673">
    <property type="entry name" value="CoA-Trfase_fam_III"/>
</dbReference>
<dbReference type="EMBL" id="CP013344">
    <property type="protein sequence ID" value="AMU88004.1"/>
    <property type="molecule type" value="Genomic_DNA"/>
</dbReference>
<evidence type="ECO:0000313" key="2">
    <source>
        <dbReference type="Proteomes" id="UP000076088"/>
    </source>
</evidence>
<evidence type="ECO:0008006" key="3">
    <source>
        <dbReference type="Google" id="ProtNLM"/>
    </source>
</evidence>
<dbReference type="InterPro" id="IPR023606">
    <property type="entry name" value="CoA-Trfase_III_dom_1_sf"/>
</dbReference>
<dbReference type="InterPro" id="IPR044855">
    <property type="entry name" value="CoA-Trfase_III_dom3_sf"/>
</dbReference>
<name>A0AAC8YXF4_SPHMC</name>
<dbReference type="RefSeq" id="WP_054724773.1">
    <property type="nucleotide sequence ID" value="NZ_CP009429.1"/>
</dbReference>
<dbReference type="Proteomes" id="UP000076088">
    <property type="component" value="Chromosome"/>
</dbReference>
<accession>A0AAC8YXF4</accession>
<dbReference type="PANTHER" id="PTHR48228:SF7">
    <property type="entry name" value="FATTY ACYL-COA TRANSFERASE RV3272-RELATED"/>
    <property type="match status" value="1"/>
</dbReference>
<dbReference type="KEGG" id="smaz:LH19_02955"/>
<protein>
    <recommendedName>
        <fullName evidence="3">CoA transferase</fullName>
    </recommendedName>
</protein>
<reference evidence="1 2" key="2">
    <citation type="journal article" date="2016" name="Genome Announc.">
        <title>Complete Genome Sequence of Sphingopyxis macrogoltabida Strain 203N (NBRC 111659), a Polyethylene Glycol Degrader.</title>
        <authorList>
            <person name="Ohtsubo Y."/>
            <person name="Nonoyama S."/>
            <person name="Nagata Y."/>
            <person name="Numata M."/>
            <person name="Tsuchikane K."/>
            <person name="Hosoyama A."/>
            <person name="Yamazoe A."/>
            <person name="Tsuda M."/>
            <person name="Fujita N."/>
            <person name="Kawai F."/>
        </authorList>
    </citation>
    <scope>NUCLEOTIDE SEQUENCE [LARGE SCALE GENOMIC DNA]</scope>
    <source>
        <strain evidence="1 2">203N</strain>
    </source>
</reference>